<dbReference type="GO" id="GO:0006606">
    <property type="term" value="P:protein import into nucleus"/>
    <property type="evidence" value="ECO:0007669"/>
    <property type="project" value="TreeGrafter"/>
</dbReference>
<dbReference type="PhylomeDB" id="A0A0G4IE56"/>
<accession>A0A0G4IE56</accession>
<proteinExistence type="predicted"/>
<dbReference type="GO" id="GO:0061608">
    <property type="term" value="F:nuclear import signal receptor activity"/>
    <property type="evidence" value="ECO:0007669"/>
    <property type="project" value="TreeGrafter"/>
</dbReference>
<dbReference type="Pfam" id="PF21057">
    <property type="entry name" value="Hikeshi-like_C"/>
    <property type="match status" value="1"/>
</dbReference>
<dbReference type="PANTHER" id="PTHR12925">
    <property type="entry name" value="HIKESHI FAMILY MEMBER"/>
    <property type="match status" value="1"/>
</dbReference>
<organism evidence="2">
    <name type="scientific">Chromera velia CCMP2878</name>
    <dbReference type="NCBI Taxonomy" id="1169474"/>
    <lineage>
        <taxon>Eukaryota</taxon>
        <taxon>Sar</taxon>
        <taxon>Alveolata</taxon>
        <taxon>Colpodellida</taxon>
        <taxon>Chromeraceae</taxon>
        <taxon>Chromera</taxon>
    </lineage>
</organism>
<gene>
    <name evidence="2" type="ORF">Cvel_13621</name>
</gene>
<evidence type="ECO:0000259" key="1">
    <source>
        <dbReference type="Pfam" id="PF21057"/>
    </source>
</evidence>
<reference evidence="2" key="1">
    <citation type="submission" date="2014-11" db="EMBL/GenBank/DDBJ databases">
        <authorList>
            <person name="Otto D Thomas"/>
            <person name="Naeem Raeece"/>
        </authorList>
    </citation>
    <scope>NUCLEOTIDE SEQUENCE</scope>
</reference>
<feature type="domain" description="Hikeshi-like C-terminal" evidence="1">
    <location>
        <begin position="123"/>
        <end position="173"/>
    </location>
</feature>
<dbReference type="InterPro" id="IPR031318">
    <property type="entry name" value="OPI10"/>
</dbReference>
<protein>
    <recommendedName>
        <fullName evidence="1">Hikeshi-like C-terminal domain-containing protein</fullName>
    </recommendedName>
</protein>
<name>A0A0G4IE56_9ALVE</name>
<sequence>MFGLVIPGRPQTDLLQDPQNSYRWGVEVNTPASIGEFLVFLKTPMQIPNAGVGVYFSFPPFADYEFLGALDDSKPSDLFSTGWSLRPEVESCPAVRVCAMVEPAAELLEKLKTNPPKDVKLQYARCTALNLFRFIESFSQGQGAQATLTCPQDVLDRWLQRFEEKYKRDPNFVLRTE</sequence>
<evidence type="ECO:0000313" key="2">
    <source>
        <dbReference type="EMBL" id="CEM55527.1"/>
    </source>
</evidence>
<dbReference type="GO" id="GO:0005634">
    <property type="term" value="C:nucleus"/>
    <property type="evidence" value="ECO:0007669"/>
    <property type="project" value="TreeGrafter"/>
</dbReference>
<dbReference type="GO" id="GO:0005829">
    <property type="term" value="C:cytosol"/>
    <property type="evidence" value="ECO:0007669"/>
    <property type="project" value="TreeGrafter"/>
</dbReference>
<dbReference type="EMBL" id="CDMZ01005885">
    <property type="protein sequence ID" value="CEM55527.1"/>
    <property type="molecule type" value="Genomic_DNA"/>
</dbReference>
<dbReference type="InterPro" id="IPR048364">
    <property type="entry name" value="Hikeshi-like_C"/>
</dbReference>
<dbReference type="PANTHER" id="PTHR12925:SF0">
    <property type="entry name" value="PROTEIN HIKESHI"/>
    <property type="match status" value="1"/>
</dbReference>
<dbReference type="AlphaFoldDB" id="A0A0G4IE56"/>
<dbReference type="VEuPathDB" id="CryptoDB:Cvel_13621"/>